<dbReference type="EMBL" id="CP072133">
    <property type="protein sequence ID" value="QTH72252.1"/>
    <property type="molecule type" value="Genomic_DNA"/>
</dbReference>
<accession>A0A975HLT3</accession>
<proteinExistence type="predicted"/>
<evidence type="ECO:0000313" key="1">
    <source>
        <dbReference type="EMBL" id="QTH72252.1"/>
    </source>
</evidence>
<dbReference type="AlphaFoldDB" id="A0A975HLT3"/>
<dbReference type="InterPro" id="IPR029058">
    <property type="entry name" value="AB_hydrolase_fold"/>
</dbReference>
<dbReference type="RefSeq" id="WP_208843874.1">
    <property type="nucleotide sequence ID" value="NZ_CP072133.1"/>
</dbReference>
<protein>
    <submittedName>
        <fullName evidence="1">Cytosolic protein</fullName>
    </submittedName>
</protein>
<dbReference type="Proteomes" id="UP000664904">
    <property type="component" value="Chromosome"/>
</dbReference>
<reference evidence="1" key="1">
    <citation type="submission" date="2021-03" db="EMBL/GenBank/DDBJ databases">
        <title>Complete Genome of Pseudoalteromonas xiamenensis STKMTI.2, a new potential marine bacterium producing anti-Vibrio compounds.</title>
        <authorList>
            <person name="Handayani D.P."/>
            <person name="Isnansetyo A."/>
            <person name="Istiqomah I."/>
            <person name="Jumina J."/>
        </authorList>
    </citation>
    <scope>NUCLEOTIDE SEQUENCE</scope>
    <source>
        <strain evidence="1">STKMTI.2</strain>
    </source>
</reference>
<sequence length="346" mass="40264">MKLLYWLDDWLTLSKNEQQAQLPFTGDDLLDDVFVKYHFVDLDKPLLFTFSPAGTNYQEHDLHADFSPWGYRLAQKQGVNIIAFQHLGRSNWFRSRNLIFFLEQLATLLEPFNRRLGYGTSRGGFGVGAFANLLQLDTVLLFHPVSTKNKAKAYWDTRSSTDIAQQFDWEGDYHDLDLGKAQGYIIYDPTNPIDRRHAKRYAGLTHLRVFGMGHGTHATYMNKFGFYKQIAVDFMRSEHIDIAQFRQQTKTLRFKEDYYKRLNKANAKSLHRLELLSKAHNILLEEKVEHVQEHQAQIDIQPLIDIAIKHQDEHPQDAIQLLEVAQQLVPDDPLVAHTLKQLDKDE</sequence>
<dbReference type="KEGG" id="pxi:J5O05_05085"/>
<dbReference type="SUPFAM" id="SSF53474">
    <property type="entry name" value="alpha/beta-Hydrolases"/>
    <property type="match status" value="1"/>
</dbReference>
<evidence type="ECO:0000313" key="2">
    <source>
        <dbReference type="Proteomes" id="UP000664904"/>
    </source>
</evidence>
<name>A0A975HLT3_9GAMM</name>
<organism evidence="1 2">
    <name type="scientific">Pseudoalteromonas xiamenensis</name>
    <dbReference type="NCBI Taxonomy" id="882626"/>
    <lineage>
        <taxon>Bacteria</taxon>
        <taxon>Pseudomonadati</taxon>
        <taxon>Pseudomonadota</taxon>
        <taxon>Gammaproteobacteria</taxon>
        <taxon>Alteromonadales</taxon>
        <taxon>Pseudoalteromonadaceae</taxon>
        <taxon>Pseudoalteromonas</taxon>
    </lineage>
</organism>
<keyword evidence="2" id="KW-1185">Reference proteome</keyword>
<gene>
    <name evidence="1" type="ORF">J5O05_05085</name>
</gene>